<evidence type="ECO:0000256" key="1">
    <source>
        <dbReference type="SAM" id="SignalP"/>
    </source>
</evidence>
<dbReference type="AlphaFoldDB" id="A0A0E9N6Z6"/>
<name>A0A0E9N6Z6_9BACT</name>
<sequence length="306" mass="32230">MKKMKALVLGVCLSTILLSCSKENAKDPATSGSPAASLPTSQSDPALVRSNSVQLGEKVFVTYSGGQYISSFQGGITFGATLPHPTDDPSGIYDGYPIPTIDYVNWTINPAPCPTTVNGQFFTILEPTFPSSVISNTEQTLQAYDSYFDQIKAIHNTTTYVVNGVTFPADNTWKSNQVAALQYPQVTATVTGGGGIKTVTGQLIRDHLSPTKMSVISEKYVPSSSTSSTKVVGVAFHGAYRVTCYAPSGSSSGPVTSVLVTSSGVTQTVASFSINYTNPSLGVYQTIGSITLQNGTVIVINDTMES</sequence>
<dbReference type="PROSITE" id="PS51257">
    <property type="entry name" value="PROKAR_LIPOPROTEIN"/>
    <property type="match status" value="1"/>
</dbReference>
<feature type="signal peptide" evidence="1">
    <location>
        <begin position="1"/>
        <end position="25"/>
    </location>
</feature>
<feature type="chain" id="PRO_5002430296" description="Lipoprotein" evidence="1">
    <location>
        <begin position="26"/>
        <end position="306"/>
    </location>
</feature>
<proteinExistence type="predicted"/>
<evidence type="ECO:0000313" key="3">
    <source>
        <dbReference type="Proteomes" id="UP000033121"/>
    </source>
</evidence>
<dbReference type="RefSeq" id="WP_046371602.1">
    <property type="nucleotide sequence ID" value="NZ_BBWV01000006.1"/>
</dbReference>
<comment type="caution">
    <text evidence="2">The sequence shown here is derived from an EMBL/GenBank/DDBJ whole genome shotgun (WGS) entry which is preliminary data.</text>
</comment>
<gene>
    <name evidence="2" type="ORF">FPE01S_06_00900</name>
</gene>
<protein>
    <recommendedName>
        <fullName evidence="4">Lipoprotein</fullName>
    </recommendedName>
</protein>
<dbReference type="EMBL" id="BBWV01000006">
    <property type="protein sequence ID" value="GAO45599.1"/>
    <property type="molecule type" value="Genomic_DNA"/>
</dbReference>
<evidence type="ECO:0000313" key="2">
    <source>
        <dbReference type="EMBL" id="GAO45599.1"/>
    </source>
</evidence>
<dbReference type="Proteomes" id="UP000033121">
    <property type="component" value="Unassembled WGS sequence"/>
</dbReference>
<organism evidence="2 3">
    <name type="scientific">Flavihumibacter petaseus NBRC 106054</name>
    <dbReference type="NCBI Taxonomy" id="1220578"/>
    <lineage>
        <taxon>Bacteria</taxon>
        <taxon>Pseudomonadati</taxon>
        <taxon>Bacteroidota</taxon>
        <taxon>Chitinophagia</taxon>
        <taxon>Chitinophagales</taxon>
        <taxon>Chitinophagaceae</taxon>
        <taxon>Flavihumibacter</taxon>
    </lineage>
</organism>
<evidence type="ECO:0008006" key="4">
    <source>
        <dbReference type="Google" id="ProtNLM"/>
    </source>
</evidence>
<keyword evidence="3" id="KW-1185">Reference proteome</keyword>
<accession>A0A0E9N6Z6</accession>
<dbReference type="OrthoDB" id="9909767at2"/>
<reference evidence="2 3" key="1">
    <citation type="submission" date="2015-04" db="EMBL/GenBank/DDBJ databases">
        <title>Whole genome shotgun sequence of Flavihumibacter petaseus NBRC 106054.</title>
        <authorList>
            <person name="Miyazawa S."/>
            <person name="Hosoyama A."/>
            <person name="Hashimoto M."/>
            <person name="Noguchi M."/>
            <person name="Tsuchikane K."/>
            <person name="Ohji S."/>
            <person name="Yamazoe A."/>
            <person name="Ichikawa N."/>
            <person name="Kimura A."/>
            <person name="Fujita N."/>
        </authorList>
    </citation>
    <scope>NUCLEOTIDE SEQUENCE [LARGE SCALE GENOMIC DNA]</scope>
    <source>
        <strain evidence="2 3">NBRC 106054</strain>
    </source>
</reference>
<keyword evidence="1" id="KW-0732">Signal</keyword>